<keyword evidence="1" id="KW-0812">Transmembrane</keyword>
<evidence type="ECO:0000256" key="1">
    <source>
        <dbReference type="SAM" id="Phobius"/>
    </source>
</evidence>
<reference evidence="2" key="1">
    <citation type="submission" date="2014-09" db="EMBL/GenBank/DDBJ databases">
        <authorList>
            <person name="Magalhaes I.L.F."/>
            <person name="Oliveira U."/>
            <person name="Santos F.R."/>
            <person name="Vidigal T.H.D.A."/>
            <person name="Brescovit A.D."/>
            <person name="Santos A.J."/>
        </authorList>
    </citation>
    <scope>NUCLEOTIDE SEQUENCE</scope>
    <source>
        <tissue evidence="2">Shoot tissue taken approximately 20 cm above the soil surface</tissue>
    </source>
</reference>
<keyword evidence="1" id="KW-0472">Membrane</keyword>
<organism evidence="2">
    <name type="scientific">Arundo donax</name>
    <name type="common">Giant reed</name>
    <name type="synonym">Donax arundinaceus</name>
    <dbReference type="NCBI Taxonomy" id="35708"/>
    <lineage>
        <taxon>Eukaryota</taxon>
        <taxon>Viridiplantae</taxon>
        <taxon>Streptophyta</taxon>
        <taxon>Embryophyta</taxon>
        <taxon>Tracheophyta</taxon>
        <taxon>Spermatophyta</taxon>
        <taxon>Magnoliopsida</taxon>
        <taxon>Liliopsida</taxon>
        <taxon>Poales</taxon>
        <taxon>Poaceae</taxon>
        <taxon>PACMAD clade</taxon>
        <taxon>Arundinoideae</taxon>
        <taxon>Arundineae</taxon>
        <taxon>Arundo</taxon>
    </lineage>
</organism>
<evidence type="ECO:0000313" key="2">
    <source>
        <dbReference type="EMBL" id="JAD95819.1"/>
    </source>
</evidence>
<feature type="transmembrane region" description="Helical" evidence="1">
    <location>
        <begin position="36"/>
        <end position="52"/>
    </location>
</feature>
<dbReference type="AlphaFoldDB" id="A0A0A9E4W1"/>
<accession>A0A0A9E4W1</accession>
<keyword evidence="1" id="KW-1133">Transmembrane helix</keyword>
<sequence length="53" mass="6614">MFNIIIMYDERKYKLVTCELPLIGILHHPFEYCFKFFWIIIYYVIYLVAIFTK</sequence>
<reference evidence="2" key="2">
    <citation type="journal article" date="2015" name="Data Brief">
        <title>Shoot transcriptome of the giant reed, Arundo donax.</title>
        <authorList>
            <person name="Barrero R.A."/>
            <person name="Guerrero F.D."/>
            <person name="Moolhuijzen P."/>
            <person name="Goolsby J.A."/>
            <person name="Tidwell J."/>
            <person name="Bellgard S.E."/>
            <person name="Bellgard M.I."/>
        </authorList>
    </citation>
    <scope>NUCLEOTIDE SEQUENCE</scope>
    <source>
        <tissue evidence="2">Shoot tissue taken approximately 20 cm above the soil surface</tissue>
    </source>
</reference>
<name>A0A0A9E4W1_ARUDO</name>
<protein>
    <submittedName>
        <fullName evidence="2">Uncharacterized protein</fullName>
    </submittedName>
</protein>
<dbReference type="EMBL" id="GBRH01202076">
    <property type="protein sequence ID" value="JAD95819.1"/>
    <property type="molecule type" value="Transcribed_RNA"/>
</dbReference>
<proteinExistence type="predicted"/>